<keyword evidence="4" id="KW-1185">Reference proteome</keyword>
<name>A0A927MAX6_9ACTN</name>
<dbReference type="GO" id="GO:0016831">
    <property type="term" value="F:carboxy-lyase activity"/>
    <property type="evidence" value="ECO:0007669"/>
    <property type="project" value="InterPro"/>
</dbReference>
<evidence type="ECO:0000259" key="2">
    <source>
        <dbReference type="Pfam" id="PF04909"/>
    </source>
</evidence>
<dbReference type="AlphaFoldDB" id="A0A927MAX6"/>
<dbReference type="InterPro" id="IPR006680">
    <property type="entry name" value="Amidohydro-rel"/>
</dbReference>
<evidence type="ECO:0000313" key="4">
    <source>
        <dbReference type="Proteomes" id="UP000649753"/>
    </source>
</evidence>
<dbReference type="RefSeq" id="WP_192769217.1">
    <property type="nucleotide sequence ID" value="NZ_JADBEB010000001.1"/>
</dbReference>
<evidence type="ECO:0000256" key="1">
    <source>
        <dbReference type="ARBA" id="ARBA00023239"/>
    </source>
</evidence>
<dbReference type="GO" id="GO:0019748">
    <property type="term" value="P:secondary metabolic process"/>
    <property type="evidence" value="ECO:0007669"/>
    <property type="project" value="TreeGrafter"/>
</dbReference>
<dbReference type="InterPro" id="IPR032465">
    <property type="entry name" value="ACMSD"/>
</dbReference>
<keyword evidence="1" id="KW-0456">Lyase</keyword>
<dbReference type="EMBL" id="JADBEB010000001">
    <property type="protein sequence ID" value="MBE1489821.1"/>
    <property type="molecule type" value="Genomic_DNA"/>
</dbReference>
<dbReference type="SUPFAM" id="SSF51556">
    <property type="entry name" value="Metallo-dependent hydrolases"/>
    <property type="match status" value="1"/>
</dbReference>
<dbReference type="PANTHER" id="PTHR21240">
    <property type="entry name" value="2-AMINO-3-CARBOXYLMUCONATE-6-SEMIALDEHYDE DECARBOXYLASE"/>
    <property type="match status" value="1"/>
</dbReference>
<dbReference type="GO" id="GO:0016787">
    <property type="term" value="F:hydrolase activity"/>
    <property type="evidence" value="ECO:0007669"/>
    <property type="project" value="UniProtKB-KW"/>
</dbReference>
<organism evidence="3 4">
    <name type="scientific">Plantactinospora soyae</name>
    <dbReference type="NCBI Taxonomy" id="1544732"/>
    <lineage>
        <taxon>Bacteria</taxon>
        <taxon>Bacillati</taxon>
        <taxon>Actinomycetota</taxon>
        <taxon>Actinomycetes</taxon>
        <taxon>Micromonosporales</taxon>
        <taxon>Micromonosporaceae</taxon>
        <taxon>Plantactinospora</taxon>
    </lineage>
</organism>
<sequence length="366" mass="42245">MTQTLDRSAVPDGTPSALSVIDTDVHEMIGNPLEFLQYVEEPWRGRIHPDNWMGISIPYSWPTTGGLARPDARPTNGLRAGSDYQLMRTQHLDAFNIKHAVLTGLLYPSEFKVQPDFAVGLSQAYNRWVVNEWLAKDSRFLGSICVAAQRPDDAVAEIEKWASHPQMVQVLLPVISHDTMGRDYYHPIYEAAVRNNLVVGFHQGANVETAVGLPTYFLEWHTAISQAWQCQLISLVVHGVFEKFPDLRVVMIESSWTWLPHLMWRFDHNYRSLRREVPWVKRLPSEYIRDQVRFTTQPMEFAENPDHLYQMFEMVGNDEFLMFSSDYPHWDFDAPDRSLPSSFPPDIRRKVLHDNAAKFYQLGAAR</sequence>
<reference evidence="3" key="1">
    <citation type="submission" date="2020-10" db="EMBL/GenBank/DDBJ databases">
        <title>Sequencing the genomes of 1000 actinobacteria strains.</title>
        <authorList>
            <person name="Klenk H.-P."/>
        </authorList>
    </citation>
    <scope>NUCLEOTIDE SEQUENCE</scope>
    <source>
        <strain evidence="3">DSM 46832</strain>
    </source>
</reference>
<proteinExistence type="predicted"/>
<accession>A0A927MAX6</accession>
<dbReference type="Pfam" id="PF04909">
    <property type="entry name" value="Amidohydro_2"/>
    <property type="match status" value="1"/>
</dbReference>
<evidence type="ECO:0000313" key="3">
    <source>
        <dbReference type="EMBL" id="MBE1489821.1"/>
    </source>
</evidence>
<dbReference type="Proteomes" id="UP000649753">
    <property type="component" value="Unassembled WGS sequence"/>
</dbReference>
<comment type="caution">
    <text evidence="3">The sequence shown here is derived from an EMBL/GenBank/DDBJ whole genome shotgun (WGS) entry which is preliminary data.</text>
</comment>
<feature type="domain" description="Amidohydrolase-related" evidence="2">
    <location>
        <begin position="29"/>
        <end position="362"/>
    </location>
</feature>
<dbReference type="PANTHER" id="PTHR21240:SF28">
    <property type="entry name" value="ISO-OROTATE DECARBOXYLASE (EUROFUNG)"/>
    <property type="match status" value="1"/>
</dbReference>
<dbReference type="Gene3D" id="3.20.20.140">
    <property type="entry name" value="Metal-dependent hydrolases"/>
    <property type="match status" value="1"/>
</dbReference>
<keyword evidence="3" id="KW-0378">Hydrolase</keyword>
<dbReference type="InterPro" id="IPR032466">
    <property type="entry name" value="Metal_Hydrolase"/>
</dbReference>
<gene>
    <name evidence="3" type="ORF">H4W31_005459</name>
</gene>
<dbReference type="GO" id="GO:0005737">
    <property type="term" value="C:cytoplasm"/>
    <property type="evidence" value="ECO:0007669"/>
    <property type="project" value="TreeGrafter"/>
</dbReference>
<protein>
    <submittedName>
        <fullName evidence="3">TIM-barrel fold metal-dependent hydrolase</fullName>
    </submittedName>
</protein>